<dbReference type="STRING" id="1045774.SAMN05421872_10484"/>
<dbReference type="SUPFAM" id="SSF46785">
    <property type="entry name" value="Winged helix' DNA-binding domain"/>
    <property type="match status" value="1"/>
</dbReference>
<evidence type="ECO:0000256" key="1">
    <source>
        <dbReference type="ARBA" id="ARBA00009437"/>
    </source>
</evidence>
<organism evidence="5 6">
    <name type="scientific">Nocardioides lianchengensis</name>
    <dbReference type="NCBI Taxonomy" id="1045774"/>
    <lineage>
        <taxon>Bacteria</taxon>
        <taxon>Bacillati</taxon>
        <taxon>Actinomycetota</taxon>
        <taxon>Actinomycetes</taxon>
        <taxon>Propionibacteriales</taxon>
        <taxon>Nocardioidaceae</taxon>
        <taxon>Nocardioides</taxon>
    </lineage>
</organism>
<dbReference type="GO" id="GO:0032993">
    <property type="term" value="C:protein-DNA complex"/>
    <property type="evidence" value="ECO:0007669"/>
    <property type="project" value="TreeGrafter"/>
</dbReference>
<dbReference type="Gene3D" id="3.40.190.10">
    <property type="entry name" value="Periplasmic binding protein-like II"/>
    <property type="match status" value="2"/>
</dbReference>
<dbReference type="PANTHER" id="PTHR30346:SF30">
    <property type="entry name" value="SMALL NEUTRAL PROTEASE REGULATORY PROTEIN"/>
    <property type="match status" value="1"/>
</dbReference>
<dbReference type="PROSITE" id="PS50931">
    <property type="entry name" value="HTH_LYSR"/>
    <property type="match status" value="1"/>
</dbReference>
<dbReference type="SUPFAM" id="SSF53850">
    <property type="entry name" value="Periplasmic binding protein-like II"/>
    <property type="match status" value="1"/>
</dbReference>
<evidence type="ECO:0000256" key="2">
    <source>
        <dbReference type="ARBA" id="ARBA00023015"/>
    </source>
</evidence>
<evidence type="ECO:0000256" key="3">
    <source>
        <dbReference type="ARBA" id="ARBA00023125"/>
    </source>
</evidence>
<evidence type="ECO:0000313" key="5">
    <source>
        <dbReference type="EMBL" id="SDC81580.1"/>
    </source>
</evidence>
<dbReference type="Pfam" id="PF03466">
    <property type="entry name" value="LysR_substrate"/>
    <property type="match status" value="1"/>
</dbReference>
<dbReference type="CDD" id="cd08414">
    <property type="entry name" value="PBP2_LTTR_aromatics_like"/>
    <property type="match status" value="1"/>
</dbReference>
<dbReference type="InterPro" id="IPR036388">
    <property type="entry name" value="WH-like_DNA-bd_sf"/>
</dbReference>
<dbReference type="InterPro" id="IPR005119">
    <property type="entry name" value="LysR_subst-bd"/>
</dbReference>
<keyword evidence="4" id="KW-0804">Transcription</keyword>
<dbReference type="PRINTS" id="PR00039">
    <property type="entry name" value="HTHLYSR"/>
</dbReference>
<dbReference type="InterPro" id="IPR000847">
    <property type="entry name" value="LysR_HTH_N"/>
</dbReference>
<dbReference type="AlphaFoldDB" id="A0A1G6PMZ9"/>
<reference evidence="6" key="1">
    <citation type="submission" date="2016-10" db="EMBL/GenBank/DDBJ databases">
        <authorList>
            <person name="Varghese N."/>
            <person name="Submissions S."/>
        </authorList>
    </citation>
    <scope>NUCLEOTIDE SEQUENCE [LARGE SCALE GENOMIC DNA]</scope>
    <source>
        <strain evidence="6">CGMCC 4.6858</strain>
    </source>
</reference>
<dbReference type="GO" id="GO:0003700">
    <property type="term" value="F:DNA-binding transcription factor activity"/>
    <property type="evidence" value="ECO:0007669"/>
    <property type="project" value="InterPro"/>
</dbReference>
<sequence length="294" mass="31883">MDVDLRLLRAFVAVAEELHFGRAAERLRVAQPALSQQIRRLERELGVLLLTRTSRSVALTPAGSVLRDRARALLGQVRRDLEETVRVGRGEEGRLDVGFVSSALPLGPVQHVQSFRERWPRVQVALTEGYTARLLELLTRGELDIAVVRDPDPRDDVTCTTFHVEPFVAVVPAGHRLASRPSVRAPELAGDPFVFFPADAGALATERNLAPVVEDGRVPEIVQVGSSWATLLHLVRAGVGVTVAPASALLVAPDGVVALPLEGSDHRSELVWAVRTGDDRPLLRNFASGSTPGR</sequence>
<evidence type="ECO:0000313" key="6">
    <source>
        <dbReference type="Proteomes" id="UP000199034"/>
    </source>
</evidence>
<dbReference type="OrthoDB" id="3181812at2"/>
<keyword evidence="6" id="KW-1185">Reference proteome</keyword>
<comment type="similarity">
    <text evidence="1">Belongs to the LysR transcriptional regulatory family.</text>
</comment>
<dbReference type="Gene3D" id="1.10.10.10">
    <property type="entry name" value="Winged helix-like DNA-binding domain superfamily/Winged helix DNA-binding domain"/>
    <property type="match status" value="1"/>
</dbReference>
<evidence type="ECO:0000256" key="4">
    <source>
        <dbReference type="ARBA" id="ARBA00023163"/>
    </source>
</evidence>
<accession>A0A1G6PMZ9</accession>
<dbReference type="RefSeq" id="WP_090853741.1">
    <property type="nucleotide sequence ID" value="NZ_FMZM01000004.1"/>
</dbReference>
<proteinExistence type="inferred from homology"/>
<gene>
    <name evidence="5" type="ORF">SAMN05421872_10484</name>
</gene>
<dbReference type="PANTHER" id="PTHR30346">
    <property type="entry name" value="TRANSCRIPTIONAL DUAL REGULATOR HCAR-RELATED"/>
    <property type="match status" value="1"/>
</dbReference>
<protein>
    <submittedName>
        <fullName evidence="5">DNA-binding transcriptional regulator, LysR family</fullName>
    </submittedName>
</protein>
<name>A0A1G6PMZ9_9ACTN</name>
<keyword evidence="2" id="KW-0805">Transcription regulation</keyword>
<dbReference type="FunFam" id="1.10.10.10:FF:000001">
    <property type="entry name" value="LysR family transcriptional regulator"/>
    <property type="match status" value="1"/>
</dbReference>
<dbReference type="InterPro" id="IPR036390">
    <property type="entry name" value="WH_DNA-bd_sf"/>
</dbReference>
<dbReference type="Pfam" id="PF00126">
    <property type="entry name" value="HTH_1"/>
    <property type="match status" value="1"/>
</dbReference>
<dbReference type="Proteomes" id="UP000199034">
    <property type="component" value="Unassembled WGS sequence"/>
</dbReference>
<keyword evidence="3 5" id="KW-0238">DNA-binding</keyword>
<dbReference type="EMBL" id="FMZM01000004">
    <property type="protein sequence ID" value="SDC81580.1"/>
    <property type="molecule type" value="Genomic_DNA"/>
</dbReference>
<dbReference type="GO" id="GO:0003677">
    <property type="term" value="F:DNA binding"/>
    <property type="evidence" value="ECO:0007669"/>
    <property type="project" value="UniProtKB-KW"/>
</dbReference>